<dbReference type="Gene3D" id="1.10.150.120">
    <property type="entry name" value="[2Fe-2S]-binding domain"/>
    <property type="match status" value="1"/>
</dbReference>
<gene>
    <name evidence="7" type="ORF">D0435_00465</name>
</gene>
<evidence type="ECO:0000256" key="1">
    <source>
        <dbReference type="ARBA" id="ARBA00022714"/>
    </source>
</evidence>
<dbReference type="GO" id="GO:0016491">
    <property type="term" value="F:oxidoreductase activity"/>
    <property type="evidence" value="ECO:0007669"/>
    <property type="project" value="UniProtKB-KW"/>
</dbReference>
<evidence type="ECO:0000256" key="5">
    <source>
        <dbReference type="ARBA" id="ARBA00023014"/>
    </source>
</evidence>
<dbReference type="CDD" id="cd00207">
    <property type="entry name" value="fer2"/>
    <property type="match status" value="1"/>
</dbReference>
<dbReference type="Pfam" id="PF01799">
    <property type="entry name" value="Fer2_2"/>
    <property type="match status" value="1"/>
</dbReference>
<dbReference type="InterPro" id="IPR001041">
    <property type="entry name" value="2Fe-2S_ferredoxin-type"/>
</dbReference>
<accession>A0A845QJ52</accession>
<dbReference type="InterPro" id="IPR036010">
    <property type="entry name" value="2Fe-2S_ferredoxin-like_sf"/>
</dbReference>
<keyword evidence="8" id="KW-1185">Reference proteome</keyword>
<sequence>MNKDVIQMNVNGRAYALKKGRDYEEADTLSKVLREHFGLTGVRVSCEQGACGACTVLINGKSALSCMMLVTDADGCDILTIEGLDGSDPVVDAFVNTYGPGEGTAMQCGFCTPGFVMETHSLLNENPNPTDEEITEALSGHICRCGCYHGIHKAVEKAADHICKCREEAKEASNE</sequence>
<name>A0A845QJ52_9FIRM</name>
<dbReference type="Gene3D" id="3.10.20.30">
    <property type="match status" value="1"/>
</dbReference>
<evidence type="ECO:0000313" key="8">
    <source>
        <dbReference type="Proteomes" id="UP000446866"/>
    </source>
</evidence>
<dbReference type="Proteomes" id="UP000446866">
    <property type="component" value="Unassembled WGS sequence"/>
</dbReference>
<evidence type="ECO:0000259" key="6">
    <source>
        <dbReference type="PROSITE" id="PS51085"/>
    </source>
</evidence>
<keyword evidence="5" id="KW-0411">Iron-sulfur</keyword>
<dbReference type="RefSeq" id="WP_160200447.1">
    <property type="nucleotide sequence ID" value="NZ_QXWK01000001.1"/>
</dbReference>
<dbReference type="SUPFAM" id="SSF47741">
    <property type="entry name" value="CO dehydrogenase ISP C-domain like"/>
    <property type="match status" value="1"/>
</dbReference>
<dbReference type="AlphaFoldDB" id="A0A845QJ52"/>
<dbReference type="Pfam" id="PF00111">
    <property type="entry name" value="Fer2"/>
    <property type="match status" value="1"/>
</dbReference>
<dbReference type="PROSITE" id="PS51085">
    <property type="entry name" value="2FE2S_FER_2"/>
    <property type="match status" value="1"/>
</dbReference>
<dbReference type="PANTHER" id="PTHR44379:SF5">
    <property type="entry name" value="OXIDOREDUCTASE WITH IRON-SULFUR SUBUNIT"/>
    <property type="match status" value="1"/>
</dbReference>
<keyword evidence="4" id="KW-0408">Iron</keyword>
<evidence type="ECO:0000256" key="2">
    <source>
        <dbReference type="ARBA" id="ARBA00022723"/>
    </source>
</evidence>
<protein>
    <submittedName>
        <fullName evidence="7">(2Fe-2S)-binding protein</fullName>
    </submittedName>
</protein>
<proteinExistence type="predicted"/>
<comment type="caution">
    <text evidence="7">The sequence shown here is derived from an EMBL/GenBank/DDBJ whole genome shotgun (WGS) entry which is preliminary data.</text>
</comment>
<evidence type="ECO:0000256" key="4">
    <source>
        <dbReference type="ARBA" id="ARBA00023004"/>
    </source>
</evidence>
<keyword evidence="2" id="KW-0479">Metal-binding</keyword>
<keyword evidence="1" id="KW-0001">2Fe-2S</keyword>
<dbReference type="InterPro" id="IPR006058">
    <property type="entry name" value="2Fe2S_fd_BS"/>
</dbReference>
<dbReference type="GO" id="GO:0046872">
    <property type="term" value="F:metal ion binding"/>
    <property type="evidence" value="ECO:0007669"/>
    <property type="project" value="UniProtKB-KW"/>
</dbReference>
<reference evidence="7 8" key="1">
    <citation type="submission" date="2018-08" db="EMBL/GenBank/DDBJ databases">
        <title>Murine metabolic-syndrome-specific gut microbial biobank.</title>
        <authorList>
            <person name="Liu C."/>
        </authorList>
    </citation>
    <scope>NUCLEOTIDE SEQUENCE [LARGE SCALE GENOMIC DNA]</scope>
    <source>
        <strain evidence="7 8">28</strain>
    </source>
</reference>
<dbReference type="InterPro" id="IPR012675">
    <property type="entry name" value="Beta-grasp_dom_sf"/>
</dbReference>
<evidence type="ECO:0000313" key="7">
    <source>
        <dbReference type="EMBL" id="NBH60148.1"/>
    </source>
</evidence>
<dbReference type="InterPro" id="IPR036884">
    <property type="entry name" value="2Fe-2S-bd_dom_sf"/>
</dbReference>
<dbReference type="EMBL" id="QXWK01000001">
    <property type="protein sequence ID" value="NBH60148.1"/>
    <property type="molecule type" value="Genomic_DNA"/>
</dbReference>
<dbReference type="PANTHER" id="PTHR44379">
    <property type="entry name" value="OXIDOREDUCTASE WITH IRON-SULFUR SUBUNIT"/>
    <property type="match status" value="1"/>
</dbReference>
<dbReference type="InterPro" id="IPR051452">
    <property type="entry name" value="Diverse_Oxidoreductases"/>
</dbReference>
<keyword evidence="3" id="KW-0560">Oxidoreductase</keyword>
<evidence type="ECO:0000256" key="3">
    <source>
        <dbReference type="ARBA" id="ARBA00023002"/>
    </source>
</evidence>
<dbReference type="SUPFAM" id="SSF54292">
    <property type="entry name" value="2Fe-2S ferredoxin-like"/>
    <property type="match status" value="1"/>
</dbReference>
<organism evidence="7 8">
    <name type="scientific">Anaerotruncus colihominis</name>
    <dbReference type="NCBI Taxonomy" id="169435"/>
    <lineage>
        <taxon>Bacteria</taxon>
        <taxon>Bacillati</taxon>
        <taxon>Bacillota</taxon>
        <taxon>Clostridia</taxon>
        <taxon>Eubacteriales</taxon>
        <taxon>Oscillospiraceae</taxon>
        <taxon>Anaerotruncus</taxon>
    </lineage>
</organism>
<dbReference type="GO" id="GO:0051537">
    <property type="term" value="F:2 iron, 2 sulfur cluster binding"/>
    <property type="evidence" value="ECO:0007669"/>
    <property type="project" value="UniProtKB-KW"/>
</dbReference>
<feature type="domain" description="2Fe-2S ferredoxin-type" evidence="6">
    <location>
        <begin position="4"/>
        <end position="84"/>
    </location>
</feature>
<dbReference type="InterPro" id="IPR002888">
    <property type="entry name" value="2Fe-2S-bd"/>
</dbReference>
<dbReference type="PROSITE" id="PS00197">
    <property type="entry name" value="2FE2S_FER_1"/>
    <property type="match status" value="1"/>
</dbReference>